<evidence type="ECO:0000313" key="9">
    <source>
        <dbReference type="Proteomes" id="UP000316304"/>
    </source>
</evidence>
<dbReference type="InterPro" id="IPR003838">
    <property type="entry name" value="ABC3_permease_C"/>
</dbReference>
<feature type="transmembrane region" description="Helical" evidence="6">
    <location>
        <begin position="741"/>
        <end position="760"/>
    </location>
</feature>
<dbReference type="Proteomes" id="UP000316304">
    <property type="component" value="Unassembled WGS sequence"/>
</dbReference>
<organism evidence="8 9">
    <name type="scientific">Novipirellula galeiformis</name>
    <dbReference type="NCBI Taxonomy" id="2528004"/>
    <lineage>
        <taxon>Bacteria</taxon>
        <taxon>Pseudomonadati</taxon>
        <taxon>Planctomycetota</taxon>
        <taxon>Planctomycetia</taxon>
        <taxon>Pirellulales</taxon>
        <taxon>Pirellulaceae</taxon>
        <taxon>Novipirellula</taxon>
    </lineage>
</organism>
<feature type="transmembrane region" description="Helical" evidence="6">
    <location>
        <begin position="1128"/>
        <end position="1154"/>
    </location>
</feature>
<feature type="domain" description="ABC3 transporter permease C-terminal" evidence="7">
    <location>
        <begin position="589"/>
        <end position="712"/>
    </location>
</feature>
<evidence type="ECO:0000259" key="7">
    <source>
        <dbReference type="Pfam" id="PF02687"/>
    </source>
</evidence>
<protein>
    <submittedName>
        <fullName evidence="8">FtsX-like permease family protein</fullName>
    </submittedName>
</protein>
<feature type="transmembrane region" description="Helical" evidence="6">
    <location>
        <begin position="766"/>
        <end position="787"/>
    </location>
</feature>
<keyword evidence="5 6" id="KW-0472">Membrane</keyword>
<evidence type="ECO:0000256" key="4">
    <source>
        <dbReference type="ARBA" id="ARBA00022989"/>
    </source>
</evidence>
<evidence type="ECO:0000256" key="2">
    <source>
        <dbReference type="ARBA" id="ARBA00022475"/>
    </source>
</evidence>
<evidence type="ECO:0000256" key="6">
    <source>
        <dbReference type="SAM" id="Phobius"/>
    </source>
</evidence>
<feature type="transmembrane region" description="Helical" evidence="6">
    <location>
        <begin position="33"/>
        <end position="56"/>
    </location>
</feature>
<dbReference type="PANTHER" id="PTHR43738">
    <property type="entry name" value="ABC TRANSPORTER, MEMBRANE PROTEIN"/>
    <property type="match status" value="1"/>
</dbReference>
<dbReference type="InterPro" id="IPR051125">
    <property type="entry name" value="ABC-4/HrtB_transporter"/>
</dbReference>
<comment type="subcellular location">
    <subcellularLocation>
        <location evidence="1">Cell membrane</location>
        <topology evidence="1">Multi-pass membrane protein</topology>
    </subcellularLocation>
</comment>
<feature type="transmembrane region" description="Helical" evidence="6">
    <location>
        <begin position="638"/>
        <end position="663"/>
    </location>
</feature>
<evidence type="ECO:0000256" key="5">
    <source>
        <dbReference type="ARBA" id="ARBA00023136"/>
    </source>
</evidence>
<evidence type="ECO:0000313" key="8">
    <source>
        <dbReference type="EMBL" id="TWU20612.1"/>
    </source>
</evidence>
<proteinExistence type="predicted"/>
<dbReference type="GO" id="GO:0005886">
    <property type="term" value="C:plasma membrane"/>
    <property type="evidence" value="ECO:0007669"/>
    <property type="project" value="UniProtKB-SubCell"/>
</dbReference>
<dbReference type="AlphaFoldDB" id="A0A5C6C8W3"/>
<sequence length="1203" mass="129488">MTMEIEHETATARIPATSFGMKTMVIGSVRHSWRVSVCVAIGVATATAVIVGALLVGDSMRGSLRELTIERLGQTDSMVAPGHFFNSAEVTSRSVPGESMPAESVPGESTEAVALIFFPAGIVESQSKQGEIARRAGSVQLIGCDDNFWDLGVHAVRPDVLPSDDGVVLNQATATELGVTMGDLVTVRLPVEAAVPADSPLGRRDTQSEGLPRMKVLSIIPDRGLGRFSLAPSQAAPMNVYLRRATVAETLQRDGQANLLLFDSAVKQSDLTITLDALGLDLKQIKRSFPDNAEASAKGNLIFHYASLTSDQLLLPEKAVDAVINALGRARVTPVCTYLANAIERVDESGKVIASVPYSTITAIDSTAELPLNYSLPTTANRLPADSDNASQIVPLVLNDWTAKALQAEIGTPLRVAYYEPEVENGNEIERTFPAIVTDIVPITRPAKPYRRSREAVFDQPPTVYNDPDLTPTVPGVTDQDSISNWDLPFKLTREISSADDEYWNDFRLTPKAFLPLADGQRLFGSRFGQTTGLRIKAVADESDVQLEAKIHAALQPTFDDLGWSIHRIREQQLNASRGTTPFDALFLSLSFFVILAAVMLIAMLFRLGLTQRLKQFGTLLAIGWTPRRLGRLVLSEGGLIATIGVVLGIAAGIGYAMFVLWALRSWWVGAVTVPFLTFHWTLRSLAIGSLVSWIVAMTTLAVTVRSIVRVNVRSLLTGTDQDQTATASDQSGKPNRVSRLRWIAISIGIVAVGVAALGAQAGGQAAAGGFVGGGMLLLIAALTFVYSRLTQPRWSTSSHDATLGSYRSLATRNAARHPLRSTLTIGLMATAAFLIIAITAFRLRPTEAGSGGFDLVAQTAQPLYRDFANPRIRSELMGPDAAELSAALVAPMRMRAGQDASCNNLYQATSPTVLGVPASFAPLFSAHPDRLPGFEWAKFAKLDEGQSPWELLSSNAEGTPQDPIPVIIDLNTAMWSLQMQQGIGEIKAFEFDPGQPIYFKVVGLLSNTLLQGKLMIGEANFEKQFSNISGYRYFLIDSDAQTISKTAAVLENRLGDIGMDVSETETVLSSMMAVQNTYLRTFQSLGALGLLLGTVGLAIAQLRSVLERRGELAVMRAIGFTRQRLSAIVLQETAILLLIGIGCGSSCAMLAVLPYGWLSGINPPWIEPLLIVLGIVVFGLLAGLLAVRQVAKMPLLESLRGD</sequence>
<reference evidence="8 9" key="1">
    <citation type="submission" date="2019-02" db="EMBL/GenBank/DDBJ databases">
        <title>Deep-cultivation of Planctomycetes and their phenomic and genomic characterization uncovers novel biology.</title>
        <authorList>
            <person name="Wiegand S."/>
            <person name="Jogler M."/>
            <person name="Boedeker C."/>
            <person name="Pinto D."/>
            <person name="Vollmers J."/>
            <person name="Rivas-Marin E."/>
            <person name="Kohn T."/>
            <person name="Peeters S.H."/>
            <person name="Heuer A."/>
            <person name="Rast P."/>
            <person name="Oberbeckmann S."/>
            <person name="Bunk B."/>
            <person name="Jeske O."/>
            <person name="Meyerdierks A."/>
            <person name="Storesund J.E."/>
            <person name="Kallscheuer N."/>
            <person name="Luecker S."/>
            <person name="Lage O.M."/>
            <person name="Pohl T."/>
            <person name="Merkel B.J."/>
            <person name="Hornburger P."/>
            <person name="Mueller R.-W."/>
            <person name="Bruemmer F."/>
            <person name="Labrenz M."/>
            <person name="Spormann A.M."/>
            <person name="Op Den Camp H."/>
            <person name="Overmann J."/>
            <person name="Amann R."/>
            <person name="Jetten M.S.M."/>
            <person name="Mascher T."/>
            <person name="Medema M.H."/>
            <person name="Devos D.P."/>
            <person name="Kaster A.-K."/>
            <person name="Ovreas L."/>
            <person name="Rohde M."/>
            <person name="Galperin M.Y."/>
            <person name="Jogler C."/>
        </authorList>
    </citation>
    <scope>NUCLEOTIDE SEQUENCE [LARGE SCALE GENOMIC DNA]</scope>
    <source>
        <strain evidence="8 9">Pla52o</strain>
    </source>
</reference>
<feature type="transmembrane region" description="Helical" evidence="6">
    <location>
        <begin position="1166"/>
        <end position="1188"/>
    </location>
</feature>
<evidence type="ECO:0000256" key="1">
    <source>
        <dbReference type="ARBA" id="ARBA00004651"/>
    </source>
</evidence>
<accession>A0A5C6C8W3</accession>
<feature type="transmembrane region" description="Helical" evidence="6">
    <location>
        <begin position="683"/>
        <end position="705"/>
    </location>
</feature>
<keyword evidence="2" id="KW-1003">Cell membrane</keyword>
<comment type="caution">
    <text evidence="8">The sequence shown here is derived from an EMBL/GenBank/DDBJ whole genome shotgun (WGS) entry which is preliminary data.</text>
</comment>
<evidence type="ECO:0000256" key="3">
    <source>
        <dbReference type="ARBA" id="ARBA00022692"/>
    </source>
</evidence>
<keyword evidence="9" id="KW-1185">Reference proteome</keyword>
<dbReference type="PANTHER" id="PTHR43738:SF2">
    <property type="entry name" value="ABC TRANSPORTER PERMEASE"/>
    <property type="match status" value="1"/>
</dbReference>
<keyword evidence="3 6" id="KW-0812">Transmembrane</keyword>
<feature type="domain" description="ABC3 transporter permease C-terminal" evidence="7">
    <location>
        <begin position="1087"/>
        <end position="1195"/>
    </location>
</feature>
<feature type="transmembrane region" description="Helical" evidence="6">
    <location>
        <begin position="585"/>
        <end position="606"/>
    </location>
</feature>
<gene>
    <name evidence="8" type="ORF">Pla52o_44900</name>
</gene>
<dbReference type="EMBL" id="SJPT01000008">
    <property type="protein sequence ID" value="TWU20612.1"/>
    <property type="molecule type" value="Genomic_DNA"/>
</dbReference>
<dbReference type="Pfam" id="PF02687">
    <property type="entry name" value="FtsX"/>
    <property type="match status" value="2"/>
</dbReference>
<name>A0A5C6C8W3_9BACT</name>
<feature type="transmembrane region" description="Helical" evidence="6">
    <location>
        <begin position="1086"/>
        <end position="1107"/>
    </location>
</feature>
<keyword evidence="4 6" id="KW-1133">Transmembrane helix</keyword>
<feature type="transmembrane region" description="Helical" evidence="6">
    <location>
        <begin position="823"/>
        <end position="842"/>
    </location>
</feature>